<evidence type="ECO:0000256" key="3">
    <source>
        <dbReference type="ARBA" id="ARBA00022729"/>
    </source>
</evidence>
<keyword evidence="3 6" id="KW-0732">Signal</keyword>
<dbReference type="Pfam" id="PF07980">
    <property type="entry name" value="SusD_RagB"/>
    <property type="match status" value="1"/>
</dbReference>
<keyword evidence="5" id="KW-0998">Cell outer membrane</keyword>
<protein>
    <submittedName>
        <fullName evidence="9">RagB/SusD family nutrient uptake outer membrane protein</fullName>
    </submittedName>
</protein>
<dbReference type="InterPro" id="IPR011990">
    <property type="entry name" value="TPR-like_helical_dom_sf"/>
</dbReference>
<dbReference type="InterPro" id="IPR012944">
    <property type="entry name" value="SusD_RagB_dom"/>
</dbReference>
<gene>
    <name evidence="9" type="ORF">H9928_01090</name>
</gene>
<dbReference type="AlphaFoldDB" id="A0A948TKW6"/>
<organism evidence="9 10">
    <name type="scientific">Candidatus Phocaeicola excrementipullorum</name>
    <dbReference type="NCBI Taxonomy" id="2838731"/>
    <lineage>
        <taxon>Bacteria</taxon>
        <taxon>Pseudomonadati</taxon>
        <taxon>Bacteroidota</taxon>
        <taxon>Bacteroidia</taxon>
        <taxon>Bacteroidales</taxon>
        <taxon>Bacteroidaceae</taxon>
        <taxon>Phocaeicola</taxon>
    </lineage>
</organism>
<evidence type="ECO:0000259" key="7">
    <source>
        <dbReference type="Pfam" id="PF07980"/>
    </source>
</evidence>
<evidence type="ECO:0000256" key="2">
    <source>
        <dbReference type="ARBA" id="ARBA00006275"/>
    </source>
</evidence>
<evidence type="ECO:0000256" key="4">
    <source>
        <dbReference type="ARBA" id="ARBA00023136"/>
    </source>
</evidence>
<dbReference type="Gene3D" id="1.25.40.390">
    <property type="match status" value="1"/>
</dbReference>
<feature type="domain" description="SusD-like N-terminal" evidence="8">
    <location>
        <begin position="25"/>
        <end position="231"/>
    </location>
</feature>
<reference evidence="9" key="1">
    <citation type="journal article" date="2021" name="PeerJ">
        <title>Extensive microbial diversity within the chicken gut microbiome revealed by metagenomics and culture.</title>
        <authorList>
            <person name="Gilroy R."/>
            <person name="Ravi A."/>
            <person name="Getino M."/>
            <person name="Pursley I."/>
            <person name="Horton D.L."/>
            <person name="Alikhan N.F."/>
            <person name="Baker D."/>
            <person name="Gharbi K."/>
            <person name="Hall N."/>
            <person name="Watson M."/>
            <person name="Adriaenssens E.M."/>
            <person name="Foster-Nyarko E."/>
            <person name="Jarju S."/>
            <person name="Secka A."/>
            <person name="Antonio M."/>
            <person name="Oren A."/>
            <person name="Chaudhuri R.R."/>
            <person name="La Ragione R."/>
            <person name="Hildebrand F."/>
            <person name="Pallen M.J."/>
        </authorList>
    </citation>
    <scope>NUCLEOTIDE SEQUENCE</scope>
    <source>
        <strain evidence="9">8470</strain>
    </source>
</reference>
<sequence>MKTETIFTKACLAVSLLAVAGCSSFLDEENLASQSAEQYYATADGYETLITGAYSTLKSVYNTTNYFQLTQLGTDLGTQNDGTATNVLNQYTVDYATDNDAVYNQWKALYEALKNVNAAINRAGSVKTKDQDIFEGIDPDVLAQRVAEAKFLRALYLFEIVKNWGQGPLVLEEPTSPSTTSQLNTGEEFYTQILADLKDVLDSSLPEKQPASEYGRASKAAAKHLRSLVYLTRGYQSYADQNDFRNAFNDAVDVINNSGHQLLWNDYAEVHRQANEANDEIIFPVSFSSGTGWNTCIQSEFYLFVYREGWSDISFSTIYGNDYATVMPTKYAYLLFDWKKDRRTETTFMSPLNADPATSTDGTDRGKPWFESTVGGKVPVGEPVLVFPVPGQDGTEDVYPAGYDAYETYRVYSDDEKAAASANGQYLYNYPQGSIAEGSYGDAENDDYYRTGYQSLNGKSRAWLPVWKFKDANTRYNSSGTVENGTRDIYLFRLAETYLIAAEAAVNLGENGEALHYLNEIRKRARANAPEAGLPDYSGTVTVDDVLDERALELFGESPRWNDLTRTGKLAERVLKYNWDVTHITGGLIQTQLSESTNAKYSLRPIPVDWLNTLSNGQELSNNPGW</sequence>
<name>A0A948TKW6_9BACT</name>
<evidence type="ECO:0000256" key="1">
    <source>
        <dbReference type="ARBA" id="ARBA00004442"/>
    </source>
</evidence>
<dbReference type="PROSITE" id="PS51257">
    <property type="entry name" value="PROKAR_LIPOPROTEIN"/>
    <property type="match status" value="1"/>
</dbReference>
<reference evidence="9" key="2">
    <citation type="submission" date="2021-04" db="EMBL/GenBank/DDBJ databases">
        <authorList>
            <person name="Gilroy R."/>
        </authorList>
    </citation>
    <scope>NUCLEOTIDE SEQUENCE</scope>
    <source>
        <strain evidence="9">8470</strain>
    </source>
</reference>
<dbReference type="InterPro" id="IPR033985">
    <property type="entry name" value="SusD-like_N"/>
</dbReference>
<evidence type="ECO:0000259" key="8">
    <source>
        <dbReference type="Pfam" id="PF14322"/>
    </source>
</evidence>
<feature type="chain" id="PRO_5036900198" evidence="6">
    <location>
        <begin position="21"/>
        <end position="626"/>
    </location>
</feature>
<dbReference type="EMBL" id="JAHLFJ010000012">
    <property type="protein sequence ID" value="MBU3855154.1"/>
    <property type="molecule type" value="Genomic_DNA"/>
</dbReference>
<proteinExistence type="inferred from homology"/>
<comment type="caution">
    <text evidence="9">The sequence shown here is derived from an EMBL/GenBank/DDBJ whole genome shotgun (WGS) entry which is preliminary data.</text>
</comment>
<dbReference type="Proteomes" id="UP000784286">
    <property type="component" value="Unassembled WGS sequence"/>
</dbReference>
<evidence type="ECO:0000256" key="6">
    <source>
        <dbReference type="SAM" id="SignalP"/>
    </source>
</evidence>
<evidence type="ECO:0000256" key="5">
    <source>
        <dbReference type="ARBA" id="ARBA00023237"/>
    </source>
</evidence>
<evidence type="ECO:0000313" key="10">
    <source>
        <dbReference type="Proteomes" id="UP000784286"/>
    </source>
</evidence>
<feature type="signal peptide" evidence="6">
    <location>
        <begin position="1"/>
        <end position="20"/>
    </location>
</feature>
<feature type="domain" description="RagB/SusD" evidence="7">
    <location>
        <begin position="309"/>
        <end position="626"/>
    </location>
</feature>
<dbReference type="Pfam" id="PF14322">
    <property type="entry name" value="SusD-like_3"/>
    <property type="match status" value="1"/>
</dbReference>
<accession>A0A948TKW6</accession>
<keyword evidence="4" id="KW-0472">Membrane</keyword>
<comment type="similarity">
    <text evidence="2">Belongs to the SusD family.</text>
</comment>
<comment type="subcellular location">
    <subcellularLocation>
        <location evidence="1">Cell outer membrane</location>
    </subcellularLocation>
</comment>
<evidence type="ECO:0000313" key="9">
    <source>
        <dbReference type="EMBL" id="MBU3855154.1"/>
    </source>
</evidence>
<dbReference type="GO" id="GO:0009279">
    <property type="term" value="C:cell outer membrane"/>
    <property type="evidence" value="ECO:0007669"/>
    <property type="project" value="UniProtKB-SubCell"/>
</dbReference>
<dbReference type="SUPFAM" id="SSF48452">
    <property type="entry name" value="TPR-like"/>
    <property type="match status" value="1"/>
</dbReference>